<keyword evidence="1" id="KW-1133">Transmembrane helix</keyword>
<comment type="caution">
    <text evidence="2">The sequence shown here is derived from an EMBL/GenBank/DDBJ whole genome shotgun (WGS) entry which is preliminary data.</text>
</comment>
<protein>
    <submittedName>
        <fullName evidence="2">Uncharacterized protein</fullName>
    </submittedName>
</protein>
<dbReference type="EMBL" id="PXYW01000049">
    <property type="protein sequence ID" value="PSR32187.1"/>
    <property type="molecule type" value="Genomic_DNA"/>
</dbReference>
<feature type="transmembrane region" description="Helical" evidence="1">
    <location>
        <begin position="6"/>
        <end position="28"/>
    </location>
</feature>
<dbReference type="AlphaFoldDB" id="A0A2T2XCL2"/>
<feature type="transmembrane region" description="Helical" evidence="1">
    <location>
        <begin position="153"/>
        <end position="171"/>
    </location>
</feature>
<gene>
    <name evidence="2" type="ORF">C7B46_15335</name>
</gene>
<dbReference type="Proteomes" id="UP000242972">
    <property type="component" value="Unassembled WGS sequence"/>
</dbReference>
<proteinExistence type="predicted"/>
<organism evidence="2 3">
    <name type="scientific">Sulfobacillus benefaciens</name>
    <dbReference type="NCBI Taxonomy" id="453960"/>
    <lineage>
        <taxon>Bacteria</taxon>
        <taxon>Bacillati</taxon>
        <taxon>Bacillota</taxon>
        <taxon>Clostridia</taxon>
        <taxon>Eubacteriales</taxon>
        <taxon>Clostridiales Family XVII. Incertae Sedis</taxon>
        <taxon>Sulfobacillus</taxon>
    </lineage>
</organism>
<evidence type="ECO:0000313" key="2">
    <source>
        <dbReference type="EMBL" id="PSR32187.1"/>
    </source>
</evidence>
<sequence>MGGLAVGGNIATIVSTGVIVGGLVVGWVNRSVKRVTDQVQQLGDQAMQRFNQLEAHTRTLTLALHMLIPAITWKADADMDNNVSVVRSQLSQILVKGIHLEEQWHNPLSDEELNRLKVYQQQLASNGNLSVEEAEDMKKLAERMAADHPNDSTLVSLLLLASLFLALLLTSRKP</sequence>
<accession>A0A2T2XCL2</accession>
<evidence type="ECO:0000256" key="1">
    <source>
        <dbReference type="SAM" id="Phobius"/>
    </source>
</evidence>
<name>A0A2T2XCL2_9FIRM</name>
<keyword evidence="1" id="KW-0812">Transmembrane</keyword>
<reference evidence="2 3" key="1">
    <citation type="journal article" date="2014" name="BMC Genomics">
        <title>Comparison of environmental and isolate Sulfobacillus genomes reveals diverse carbon, sulfur, nitrogen, and hydrogen metabolisms.</title>
        <authorList>
            <person name="Justice N.B."/>
            <person name="Norman A."/>
            <person name="Brown C.T."/>
            <person name="Singh A."/>
            <person name="Thomas B.C."/>
            <person name="Banfield J.F."/>
        </authorList>
    </citation>
    <scope>NUCLEOTIDE SEQUENCE [LARGE SCALE GENOMIC DNA]</scope>
    <source>
        <strain evidence="2">AMDSBA4</strain>
    </source>
</reference>
<keyword evidence="1" id="KW-0472">Membrane</keyword>
<evidence type="ECO:0000313" key="3">
    <source>
        <dbReference type="Proteomes" id="UP000242972"/>
    </source>
</evidence>